<reference evidence="2" key="1">
    <citation type="submission" date="2014-09" db="EMBL/GenBank/DDBJ databases">
        <authorList>
            <person name="Sharma Rahul"/>
            <person name="Thines Marco"/>
        </authorList>
    </citation>
    <scope>NUCLEOTIDE SEQUENCE [LARGE SCALE GENOMIC DNA]</scope>
</reference>
<evidence type="ECO:0000313" key="1">
    <source>
        <dbReference type="EMBL" id="CEG50246.1"/>
    </source>
</evidence>
<dbReference type="EMBL" id="CCYD01003101">
    <property type="protein sequence ID" value="CEG50246.1"/>
    <property type="molecule type" value="Genomic_DNA"/>
</dbReference>
<sequence>MLYQHWYDNSKSYCFLGALFDDHESLIVKLVLEHYDKFTPLDKKPRILSKNIESDPVSNFFEKLLQLNKKKTIHLLAQLTAIVREEITVSKILEAGGPNPKVQGFALLLQKYDQSVG</sequence>
<keyword evidence="2" id="KW-1185">Reference proteome</keyword>
<dbReference type="Proteomes" id="UP000054928">
    <property type="component" value="Unassembled WGS sequence"/>
</dbReference>
<dbReference type="GeneID" id="36403025"/>
<accession>A0A0P1B7D9</accession>
<protein>
    <submittedName>
        <fullName evidence="1">Uncharacterized protein</fullName>
    </submittedName>
</protein>
<proteinExistence type="predicted"/>
<organism evidence="1 2">
    <name type="scientific">Plasmopara halstedii</name>
    <name type="common">Downy mildew of sunflower</name>
    <dbReference type="NCBI Taxonomy" id="4781"/>
    <lineage>
        <taxon>Eukaryota</taxon>
        <taxon>Sar</taxon>
        <taxon>Stramenopiles</taxon>
        <taxon>Oomycota</taxon>
        <taxon>Peronosporomycetes</taxon>
        <taxon>Peronosporales</taxon>
        <taxon>Peronosporaceae</taxon>
        <taxon>Plasmopara</taxon>
    </lineage>
</organism>
<dbReference type="RefSeq" id="XP_024586615.1">
    <property type="nucleotide sequence ID" value="XM_024721525.1"/>
</dbReference>
<name>A0A0P1B7D9_PLAHL</name>
<dbReference type="AlphaFoldDB" id="A0A0P1B7D9"/>
<evidence type="ECO:0000313" key="2">
    <source>
        <dbReference type="Proteomes" id="UP000054928"/>
    </source>
</evidence>